<proteinExistence type="inferred from homology"/>
<keyword evidence="8" id="KW-1133">Transmembrane helix</keyword>
<keyword evidence="7 10" id="KW-0283">Flagellar rotation</keyword>
<evidence type="ECO:0000256" key="10">
    <source>
        <dbReference type="RuleBase" id="RU364125"/>
    </source>
</evidence>
<evidence type="ECO:0000256" key="5">
    <source>
        <dbReference type="ARBA" id="ARBA00022500"/>
    </source>
</evidence>
<dbReference type="GO" id="GO:0009425">
    <property type="term" value="C:bacterial-type flagellum basal body"/>
    <property type="evidence" value="ECO:0007669"/>
    <property type="project" value="InterPro"/>
</dbReference>
<keyword evidence="5 10" id="KW-0145">Chemotaxis</keyword>
<evidence type="ECO:0000256" key="2">
    <source>
        <dbReference type="ARBA" id="ARBA00004162"/>
    </source>
</evidence>
<evidence type="ECO:0000256" key="7">
    <source>
        <dbReference type="ARBA" id="ARBA00022779"/>
    </source>
</evidence>
<dbReference type="EMBL" id="PHIG01000031">
    <property type="protein sequence ID" value="PJK30119.1"/>
    <property type="molecule type" value="Genomic_DNA"/>
</dbReference>
<comment type="caution">
    <text evidence="11">The sequence shown here is derived from an EMBL/GenBank/DDBJ whole genome shotgun (WGS) entry which is preliminary data.</text>
</comment>
<keyword evidence="12" id="KW-1185">Reference proteome</keyword>
<sequence>MKKLVIFGALGLLLAGGGGAAFMMMSGGESPAQAETAAITPPSEPIYLRMEGLTAPIIRANRIRHYIFLNVTMEMASSTARDEAMTLKPRLHDAFLREFYGRSVTDKDGSGRIDFESVKNRLIKQANEVLGEGQVIDVLVTRAMRGAG</sequence>
<evidence type="ECO:0000256" key="8">
    <source>
        <dbReference type="ARBA" id="ARBA00022989"/>
    </source>
</evidence>
<dbReference type="GO" id="GO:0006935">
    <property type="term" value="P:chemotaxis"/>
    <property type="evidence" value="ECO:0007669"/>
    <property type="project" value="UniProtKB-KW"/>
</dbReference>
<keyword evidence="4" id="KW-1003">Cell membrane</keyword>
<reference evidence="11 12" key="1">
    <citation type="submission" date="2017-11" db="EMBL/GenBank/DDBJ databases">
        <title>Draft genome sequence of Rhizobiales bacterium SY3-13.</title>
        <authorList>
            <person name="Sun C."/>
        </authorList>
    </citation>
    <scope>NUCLEOTIDE SEQUENCE [LARGE SCALE GENOMIC DNA]</scope>
    <source>
        <strain evidence="11 12">SY3-13</strain>
    </source>
</reference>
<comment type="function">
    <text evidence="1 10">Controls the rotational direction of flagella during chemotaxis.</text>
</comment>
<evidence type="ECO:0000256" key="3">
    <source>
        <dbReference type="ARBA" id="ARBA00008281"/>
    </source>
</evidence>
<evidence type="ECO:0000313" key="11">
    <source>
        <dbReference type="EMBL" id="PJK30119.1"/>
    </source>
</evidence>
<comment type="subcellular location">
    <subcellularLocation>
        <location evidence="10">Cell inner membrane</location>
    </subcellularLocation>
    <subcellularLocation>
        <location evidence="2">Cell membrane</location>
        <topology evidence="2">Single-pass membrane protein</topology>
    </subcellularLocation>
</comment>
<dbReference type="AlphaFoldDB" id="A0A2M9G322"/>
<accession>A0A2M9G322</accession>
<dbReference type="RefSeq" id="WP_109793392.1">
    <property type="nucleotide sequence ID" value="NZ_PHIG01000031.1"/>
</dbReference>
<keyword evidence="9 10" id="KW-0472">Membrane</keyword>
<evidence type="ECO:0000256" key="9">
    <source>
        <dbReference type="ARBA" id="ARBA00023136"/>
    </source>
</evidence>
<name>A0A2M9G322_9PROT</name>
<keyword evidence="6" id="KW-0812">Transmembrane</keyword>
<evidence type="ECO:0000256" key="4">
    <source>
        <dbReference type="ARBA" id="ARBA00022475"/>
    </source>
</evidence>
<evidence type="ECO:0000256" key="6">
    <source>
        <dbReference type="ARBA" id="ARBA00022692"/>
    </source>
</evidence>
<dbReference type="GO" id="GO:0071973">
    <property type="term" value="P:bacterial-type flagellum-dependent cell motility"/>
    <property type="evidence" value="ECO:0007669"/>
    <property type="project" value="InterPro"/>
</dbReference>
<keyword evidence="10" id="KW-0997">Cell inner membrane</keyword>
<gene>
    <name evidence="11" type="ORF">CVT23_10205</name>
</gene>
<dbReference type="GO" id="GO:0005886">
    <property type="term" value="C:plasma membrane"/>
    <property type="evidence" value="ECO:0007669"/>
    <property type="project" value="UniProtKB-SubCell"/>
</dbReference>
<protein>
    <recommendedName>
        <fullName evidence="10">Flagellar protein FliL</fullName>
    </recommendedName>
</protein>
<evidence type="ECO:0000313" key="12">
    <source>
        <dbReference type="Proteomes" id="UP000229498"/>
    </source>
</evidence>
<evidence type="ECO:0000256" key="1">
    <source>
        <dbReference type="ARBA" id="ARBA00002254"/>
    </source>
</evidence>
<dbReference type="InterPro" id="IPR005503">
    <property type="entry name" value="FliL"/>
</dbReference>
<comment type="similarity">
    <text evidence="3 10">Belongs to the FliL family.</text>
</comment>
<dbReference type="Pfam" id="PF03748">
    <property type="entry name" value="FliL"/>
    <property type="match status" value="1"/>
</dbReference>
<dbReference type="Proteomes" id="UP000229498">
    <property type="component" value="Unassembled WGS sequence"/>
</dbReference>
<organism evidence="11 12">
    <name type="scientific">Minwuia thermotolerans</name>
    <dbReference type="NCBI Taxonomy" id="2056226"/>
    <lineage>
        <taxon>Bacteria</taxon>
        <taxon>Pseudomonadati</taxon>
        <taxon>Pseudomonadota</taxon>
        <taxon>Alphaproteobacteria</taxon>
        <taxon>Minwuiales</taxon>
        <taxon>Minwuiaceae</taxon>
        <taxon>Minwuia</taxon>
    </lineage>
</organism>